<dbReference type="Proteomes" id="UP000007819">
    <property type="component" value="Chromosome A2"/>
</dbReference>
<protein>
    <submittedName>
        <fullName evidence="1">Uncharacterized protein</fullName>
    </submittedName>
</protein>
<accession>A0A8R2NTY7</accession>
<dbReference type="KEGG" id="api:115034158"/>
<organism evidence="1 2">
    <name type="scientific">Acyrthosiphon pisum</name>
    <name type="common">Pea aphid</name>
    <dbReference type="NCBI Taxonomy" id="7029"/>
    <lineage>
        <taxon>Eukaryota</taxon>
        <taxon>Metazoa</taxon>
        <taxon>Ecdysozoa</taxon>
        <taxon>Arthropoda</taxon>
        <taxon>Hexapoda</taxon>
        <taxon>Insecta</taxon>
        <taxon>Pterygota</taxon>
        <taxon>Neoptera</taxon>
        <taxon>Paraneoptera</taxon>
        <taxon>Hemiptera</taxon>
        <taxon>Sternorrhyncha</taxon>
        <taxon>Aphidomorpha</taxon>
        <taxon>Aphidoidea</taxon>
        <taxon>Aphididae</taxon>
        <taxon>Macrosiphini</taxon>
        <taxon>Acyrthosiphon</taxon>
    </lineage>
</organism>
<dbReference type="RefSeq" id="XP_029345844.1">
    <property type="nucleotide sequence ID" value="XM_029489984.1"/>
</dbReference>
<evidence type="ECO:0000313" key="2">
    <source>
        <dbReference type="Proteomes" id="UP000007819"/>
    </source>
</evidence>
<dbReference type="OrthoDB" id="6584653at2759"/>
<dbReference type="GeneID" id="115034158"/>
<reference evidence="1" key="2">
    <citation type="submission" date="2022-06" db="UniProtKB">
        <authorList>
            <consortium name="EnsemblMetazoa"/>
        </authorList>
    </citation>
    <scope>IDENTIFICATION</scope>
</reference>
<proteinExistence type="predicted"/>
<dbReference type="EnsemblMetazoa" id="XM_029489984.1">
    <property type="protein sequence ID" value="XP_029345844.1"/>
    <property type="gene ID" value="LOC115034158"/>
</dbReference>
<dbReference type="AlphaFoldDB" id="A0A8R2NTY7"/>
<sequence>MTDLKDIYQPKKYDLVENLKTKLNNIIEEKEWEFNDVVEHDYTKPEIIDCLIYYLTGYLSKQLLKYINDCTICKSAFATPQVYSQQLSATLVNMKTKGRLIHPNIFFFNFIQKIEKSFMKHCSSTHVFDLIIDDMINEKHITNFPCVTHGENIISFAVIYYVRMRMRQFTYQENKNKKTENRNKKKVAKFCKT</sequence>
<reference evidence="2" key="1">
    <citation type="submission" date="2010-06" db="EMBL/GenBank/DDBJ databases">
        <authorList>
            <person name="Jiang H."/>
            <person name="Abraham K."/>
            <person name="Ali S."/>
            <person name="Alsbrooks S.L."/>
            <person name="Anim B.N."/>
            <person name="Anosike U.S."/>
            <person name="Attaway T."/>
            <person name="Bandaranaike D.P."/>
            <person name="Battles P.K."/>
            <person name="Bell S.N."/>
            <person name="Bell A.V."/>
            <person name="Beltran B."/>
            <person name="Bickham C."/>
            <person name="Bustamante Y."/>
            <person name="Caleb T."/>
            <person name="Canada A."/>
            <person name="Cardenas V."/>
            <person name="Carter K."/>
            <person name="Chacko J."/>
            <person name="Chandrabose M.N."/>
            <person name="Chavez D."/>
            <person name="Chavez A."/>
            <person name="Chen L."/>
            <person name="Chu H.-S."/>
            <person name="Claassen K.J."/>
            <person name="Cockrell R."/>
            <person name="Collins M."/>
            <person name="Cooper J.A."/>
            <person name="Cree A."/>
            <person name="Curry S.M."/>
            <person name="Da Y."/>
            <person name="Dao M.D."/>
            <person name="Das B."/>
            <person name="Davila M.-L."/>
            <person name="Davy-Carroll L."/>
            <person name="Denson S."/>
            <person name="Dinh H."/>
            <person name="Ebong V.E."/>
            <person name="Edwards J.R."/>
            <person name="Egan A."/>
            <person name="El-Daye J."/>
            <person name="Escobedo L."/>
            <person name="Fernandez S."/>
            <person name="Fernando P.R."/>
            <person name="Flagg N."/>
            <person name="Forbes L.D."/>
            <person name="Fowler R.G."/>
            <person name="Fu Q."/>
            <person name="Gabisi R.A."/>
            <person name="Ganer J."/>
            <person name="Garbino Pronczuk A."/>
            <person name="Garcia R.M."/>
            <person name="Garner T."/>
            <person name="Garrett T.E."/>
            <person name="Gonzalez D.A."/>
            <person name="Hamid H."/>
            <person name="Hawkins E.S."/>
            <person name="Hirani K."/>
            <person name="Hogues M.E."/>
            <person name="Hollins B."/>
            <person name="Hsiao C.-H."/>
            <person name="Jabil R."/>
            <person name="James M.L."/>
            <person name="Jhangiani S.N."/>
            <person name="Johnson B."/>
            <person name="Johnson Q."/>
            <person name="Joshi V."/>
            <person name="Kalu J.B."/>
            <person name="Kam C."/>
            <person name="Kashfia A."/>
            <person name="Keebler J."/>
            <person name="Kisamo H."/>
            <person name="Kovar C.L."/>
            <person name="Lago L.A."/>
            <person name="Lai C.-Y."/>
            <person name="Laidlaw J."/>
            <person name="Lara F."/>
            <person name="Le T.-K."/>
            <person name="Lee S.L."/>
            <person name="Legall F.H."/>
            <person name="Lemon S.J."/>
            <person name="Lewis L.R."/>
            <person name="Li B."/>
            <person name="Liu Y."/>
            <person name="Liu Y.-S."/>
            <person name="Lopez J."/>
            <person name="Lozado R.J."/>
            <person name="Lu J."/>
            <person name="Madu R.C."/>
            <person name="Maheshwari M."/>
            <person name="Maheshwari R."/>
            <person name="Malloy K."/>
            <person name="Martinez E."/>
            <person name="Mathew T."/>
            <person name="Mercado I.C."/>
            <person name="Mercado C."/>
            <person name="Meyer B."/>
            <person name="Montgomery K."/>
            <person name="Morgan M.B."/>
            <person name="Munidasa M."/>
            <person name="Nazareth L.V."/>
            <person name="Nelson J."/>
            <person name="Ng B.M."/>
            <person name="Nguyen N.B."/>
            <person name="Nguyen P.Q."/>
            <person name="Nguyen T."/>
            <person name="Obregon M."/>
            <person name="Okwuonu G.O."/>
            <person name="Onwere C.G."/>
            <person name="Orozco G."/>
            <person name="Parra A."/>
            <person name="Patel S."/>
            <person name="Patil S."/>
            <person name="Perez A."/>
            <person name="Perez Y."/>
            <person name="Pham C."/>
            <person name="Primus E.L."/>
            <person name="Pu L.-L."/>
            <person name="Puazo M."/>
            <person name="Qin X."/>
            <person name="Quiroz J.B."/>
            <person name="Reese J."/>
            <person name="Richards S."/>
            <person name="Rives C.M."/>
            <person name="Robberts R."/>
            <person name="Ruiz S.J."/>
            <person name="Ruiz M.J."/>
            <person name="Santibanez J."/>
            <person name="Schneider B.W."/>
            <person name="Sisson I."/>
            <person name="Smith M."/>
            <person name="Sodergren E."/>
            <person name="Song X.-Z."/>
            <person name="Song B.B."/>
            <person name="Summersgill H."/>
            <person name="Thelus R."/>
            <person name="Thornton R.D."/>
            <person name="Trejos Z.Y."/>
            <person name="Usmani K."/>
            <person name="Vattathil S."/>
            <person name="Villasana D."/>
            <person name="Walker D.L."/>
            <person name="Wang S."/>
            <person name="Wang K."/>
            <person name="White C.S."/>
            <person name="Williams A.C."/>
            <person name="Williamson J."/>
            <person name="Wilson K."/>
            <person name="Woghiren I.O."/>
            <person name="Woodworth J.R."/>
            <person name="Worley K.C."/>
            <person name="Wright R.A."/>
            <person name="Wu W."/>
            <person name="Young L."/>
            <person name="Zhang L."/>
            <person name="Zhang J."/>
            <person name="Zhu Y."/>
            <person name="Muzny D.M."/>
            <person name="Weinstock G."/>
            <person name="Gibbs R.A."/>
        </authorList>
    </citation>
    <scope>NUCLEOTIDE SEQUENCE [LARGE SCALE GENOMIC DNA]</scope>
    <source>
        <strain evidence="2">LSR1</strain>
    </source>
</reference>
<name>A0A8R2NTY7_ACYPI</name>
<keyword evidence="2" id="KW-1185">Reference proteome</keyword>
<evidence type="ECO:0000313" key="1">
    <source>
        <dbReference type="EnsemblMetazoa" id="XP_029345844.1"/>
    </source>
</evidence>